<protein>
    <submittedName>
        <fullName evidence="1">Uncharacterized protein</fullName>
    </submittedName>
</protein>
<accession>A0A919F3Q6</accession>
<dbReference type="Proteomes" id="UP000619355">
    <property type="component" value="Unassembled WGS sequence"/>
</dbReference>
<reference evidence="2" key="1">
    <citation type="journal article" date="2019" name="Int. J. Syst. Evol. Microbiol.">
        <title>The Global Catalogue of Microorganisms (GCM) 10K type strain sequencing project: providing services to taxonomists for standard genome sequencing and annotation.</title>
        <authorList>
            <consortium name="The Broad Institute Genomics Platform"/>
            <consortium name="The Broad Institute Genome Sequencing Center for Infectious Disease"/>
            <person name="Wu L."/>
            <person name="Ma J."/>
        </authorList>
    </citation>
    <scope>NUCLEOTIDE SEQUENCE [LARGE SCALE GENOMIC DNA]</scope>
    <source>
        <strain evidence="2">JCM 4253</strain>
    </source>
</reference>
<dbReference type="AlphaFoldDB" id="A0A919F3Q6"/>
<evidence type="ECO:0000313" key="2">
    <source>
        <dbReference type="Proteomes" id="UP000619355"/>
    </source>
</evidence>
<keyword evidence="2" id="KW-1185">Reference proteome</keyword>
<sequence>MQAAADAAGRAAQRAGRVDGPLRAALPVQAQGAEELHGLGAQIGREGLAGHRVGRAVRRVRVSLCHAGASGRL</sequence>
<dbReference type="EMBL" id="BNBF01000045">
    <property type="protein sequence ID" value="GHG77292.1"/>
    <property type="molecule type" value="Genomic_DNA"/>
</dbReference>
<comment type="caution">
    <text evidence="1">The sequence shown here is derived from an EMBL/GenBank/DDBJ whole genome shotgun (WGS) entry which is preliminary data.</text>
</comment>
<organism evidence="1 2">
    <name type="scientific">Streptomyces capoamus</name>
    <dbReference type="NCBI Taxonomy" id="68183"/>
    <lineage>
        <taxon>Bacteria</taxon>
        <taxon>Bacillati</taxon>
        <taxon>Actinomycetota</taxon>
        <taxon>Actinomycetes</taxon>
        <taxon>Kitasatosporales</taxon>
        <taxon>Streptomycetaceae</taxon>
        <taxon>Streptomyces</taxon>
    </lineage>
</organism>
<evidence type="ECO:0000313" key="1">
    <source>
        <dbReference type="EMBL" id="GHG77292.1"/>
    </source>
</evidence>
<proteinExistence type="predicted"/>
<name>A0A919F3Q6_9ACTN</name>
<gene>
    <name evidence="1" type="ORF">GCM10018980_75540</name>
</gene>